<protein>
    <submittedName>
        <fullName evidence="2">Enoyl-CoA hydratase family protein</fullName>
    </submittedName>
</protein>
<dbReference type="PANTHER" id="PTHR42964:SF1">
    <property type="entry name" value="POLYKETIDE BIOSYNTHESIS ENOYL-COA HYDRATASE PKSH-RELATED"/>
    <property type="match status" value="1"/>
</dbReference>
<dbReference type="EMBL" id="JBHRZH010000033">
    <property type="protein sequence ID" value="MFC3764827.1"/>
    <property type="molecule type" value="Genomic_DNA"/>
</dbReference>
<gene>
    <name evidence="2" type="ORF">ACFOUW_28585</name>
</gene>
<dbReference type="Pfam" id="PF00378">
    <property type="entry name" value="ECH_1"/>
    <property type="match status" value="1"/>
</dbReference>
<dbReference type="Gene3D" id="1.10.12.10">
    <property type="entry name" value="Lyase 2-enoyl-coa Hydratase, Chain A, domain 2"/>
    <property type="match status" value="1"/>
</dbReference>
<dbReference type="InterPro" id="IPR051683">
    <property type="entry name" value="Enoyl-CoA_Hydratase/Isomerase"/>
</dbReference>
<proteinExistence type="inferred from homology"/>
<dbReference type="InterPro" id="IPR014748">
    <property type="entry name" value="Enoyl-CoA_hydra_C"/>
</dbReference>
<evidence type="ECO:0000313" key="2">
    <source>
        <dbReference type="EMBL" id="MFC3764827.1"/>
    </source>
</evidence>
<evidence type="ECO:0000256" key="1">
    <source>
        <dbReference type="ARBA" id="ARBA00005254"/>
    </source>
</evidence>
<sequence length="253" mass="27191">MSELVHYDTTRAIATITLDSPDNRNALSSRLLAELTGHLDTAAKDDDVRAVVLSHTGGTFCAGADLAEARAEGMEQGTRRLLALLRQVLEHPKPVVARVDGHVRAGGVGLIGACDIVLAGPKSTFAFSEVLRGLAPAIISLSTRTRLPERAASRYYLTGESFDVATAASIGLVTEAAENVDEALDTLLTALRKASPQGLRETKPLTTRHLLEAFDTDGEALVTRSAKLFASEEAREGMSAFLERRRPRWDVDT</sequence>
<dbReference type="CDD" id="cd06558">
    <property type="entry name" value="crotonase-like"/>
    <property type="match status" value="1"/>
</dbReference>
<dbReference type="SUPFAM" id="SSF52096">
    <property type="entry name" value="ClpP/crotonase"/>
    <property type="match status" value="1"/>
</dbReference>
<comment type="similarity">
    <text evidence="1">Belongs to the enoyl-CoA hydratase/isomerase family.</text>
</comment>
<dbReference type="Proteomes" id="UP001595699">
    <property type="component" value="Unassembled WGS sequence"/>
</dbReference>
<name>A0ABV7YIP6_9ACTN</name>
<dbReference type="RefSeq" id="WP_205121528.1">
    <property type="nucleotide sequence ID" value="NZ_JAFBCM010000001.1"/>
</dbReference>
<keyword evidence="3" id="KW-1185">Reference proteome</keyword>
<dbReference type="NCBIfam" id="NF005879">
    <property type="entry name" value="PRK07827.1"/>
    <property type="match status" value="1"/>
</dbReference>
<comment type="caution">
    <text evidence="2">The sequence shown here is derived from an EMBL/GenBank/DDBJ whole genome shotgun (WGS) entry which is preliminary data.</text>
</comment>
<organism evidence="2 3">
    <name type="scientific">Tenggerimyces flavus</name>
    <dbReference type="NCBI Taxonomy" id="1708749"/>
    <lineage>
        <taxon>Bacteria</taxon>
        <taxon>Bacillati</taxon>
        <taxon>Actinomycetota</taxon>
        <taxon>Actinomycetes</taxon>
        <taxon>Propionibacteriales</taxon>
        <taxon>Nocardioidaceae</taxon>
        <taxon>Tenggerimyces</taxon>
    </lineage>
</organism>
<dbReference type="Gene3D" id="3.90.226.10">
    <property type="entry name" value="2-enoyl-CoA Hydratase, Chain A, domain 1"/>
    <property type="match status" value="1"/>
</dbReference>
<accession>A0ABV7YIP6</accession>
<dbReference type="InterPro" id="IPR001753">
    <property type="entry name" value="Enoyl-CoA_hydra/iso"/>
</dbReference>
<evidence type="ECO:0000313" key="3">
    <source>
        <dbReference type="Proteomes" id="UP001595699"/>
    </source>
</evidence>
<reference evidence="3" key="1">
    <citation type="journal article" date="2019" name="Int. J. Syst. Evol. Microbiol.">
        <title>The Global Catalogue of Microorganisms (GCM) 10K type strain sequencing project: providing services to taxonomists for standard genome sequencing and annotation.</title>
        <authorList>
            <consortium name="The Broad Institute Genomics Platform"/>
            <consortium name="The Broad Institute Genome Sequencing Center for Infectious Disease"/>
            <person name="Wu L."/>
            <person name="Ma J."/>
        </authorList>
    </citation>
    <scope>NUCLEOTIDE SEQUENCE [LARGE SCALE GENOMIC DNA]</scope>
    <source>
        <strain evidence="3">CGMCC 4.7241</strain>
    </source>
</reference>
<dbReference type="InterPro" id="IPR029045">
    <property type="entry name" value="ClpP/crotonase-like_dom_sf"/>
</dbReference>
<dbReference type="PANTHER" id="PTHR42964">
    <property type="entry name" value="ENOYL-COA HYDRATASE"/>
    <property type="match status" value="1"/>
</dbReference>